<dbReference type="InterPro" id="IPR000917">
    <property type="entry name" value="Sulfatase_N"/>
</dbReference>
<evidence type="ECO:0000313" key="6">
    <source>
        <dbReference type="Proteomes" id="UP000535543"/>
    </source>
</evidence>
<dbReference type="InterPro" id="IPR050738">
    <property type="entry name" value="Sulfatase"/>
</dbReference>
<sequence>MFAQIALSNQRGIMTFGDLPKRPNILIVITDQEREVMHWPEGWAEENLPARNRLLANGLQFTSAQCNAAACSASRATLMTGRYPTEHGVKNLVTSDDPKSEVQRHLQVLPSRLPNLANVMATAGYHVVLKGKLHLTRPVEYNAERKRFYWSAADKEHLADRYGFHEWNPPDMSDPTSLTDLGGGSINNDGRFVDGSGTAAGEVVPRDELFRESAVNFLNTYDGDKPFCLFVGLVNPHDVQEYPGRGLRGLKGGHLKPTFGQGGYHLEDFKDLPIDLPPSVDDDLSTKPSAHAAFRKFLAIGTGHVRTRERQLTYARFYAYLHQQVDQQIMKLLDALDANNLTNDTLIVRMSDHGELGMAHGRGRQKFYNAYRETLSVPLIFSNPRAFPQPQQTDAFASLIDILPTLATIADVPDADTYGFKGRDLTPILLDPTTTVQDALHFTYEDDVFPVEGARFIRAIVEKGWKYAVYFDPYGGAPIEYEMYDLTNDPLEMKNLAHAKHSTPESEFERARLHTRLTEMMRENLTMPDEIRWPEVSDFSPNSQLADIEEDEPASV</sequence>
<keyword evidence="6" id="KW-1185">Reference proteome</keyword>
<dbReference type="SUPFAM" id="SSF53649">
    <property type="entry name" value="Alkaline phosphatase-like"/>
    <property type="match status" value="1"/>
</dbReference>
<evidence type="ECO:0000256" key="3">
    <source>
        <dbReference type="SAM" id="MobiDB-lite"/>
    </source>
</evidence>
<dbReference type="PANTHER" id="PTHR42693">
    <property type="entry name" value="ARYLSULFATASE FAMILY MEMBER"/>
    <property type="match status" value="1"/>
</dbReference>
<comment type="similarity">
    <text evidence="1">Belongs to the sulfatase family.</text>
</comment>
<evidence type="ECO:0000313" key="5">
    <source>
        <dbReference type="EMBL" id="NMN96418.1"/>
    </source>
</evidence>
<feature type="region of interest" description="Disordered" evidence="3">
    <location>
        <begin position="534"/>
        <end position="556"/>
    </location>
</feature>
<evidence type="ECO:0000256" key="1">
    <source>
        <dbReference type="ARBA" id="ARBA00008779"/>
    </source>
</evidence>
<dbReference type="PANTHER" id="PTHR42693:SF53">
    <property type="entry name" value="ENDO-4-O-SULFATASE"/>
    <property type="match status" value="1"/>
</dbReference>
<name>A0A848KFH9_9NOCA</name>
<reference evidence="5 6" key="2">
    <citation type="submission" date="2020-06" db="EMBL/GenBank/DDBJ databases">
        <title>Antribacter stalactiti gen. nov., sp. nov., a new member of the family Nacardiaceae isolated from a cave.</title>
        <authorList>
            <person name="Kim I.S."/>
        </authorList>
    </citation>
    <scope>NUCLEOTIDE SEQUENCE [LARGE SCALE GENOMIC DNA]</scope>
    <source>
        <strain evidence="5 6">YC2-7</strain>
    </source>
</reference>
<reference evidence="5 6" key="1">
    <citation type="submission" date="2019-05" db="EMBL/GenBank/DDBJ databases">
        <authorList>
            <person name="Lee S.D."/>
        </authorList>
    </citation>
    <scope>NUCLEOTIDE SEQUENCE [LARGE SCALE GENOMIC DNA]</scope>
    <source>
        <strain evidence="5 6">YC2-7</strain>
    </source>
</reference>
<feature type="compositionally biased region" description="Acidic residues" evidence="3">
    <location>
        <begin position="547"/>
        <end position="556"/>
    </location>
</feature>
<comment type="caution">
    <text evidence="5">The sequence shown here is derived from an EMBL/GenBank/DDBJ whole genome shotgun (WGS) entry which is preliminary data.</text>
</comment>
<dbReference type="GO" id="GO:0004065">
    <property type="term" value="F:arylsulfatase activity"/>
    <property type="evidence" value="ECO:0007669"/>
    <property type="project" value="TreeGrafter"/>
</dbReference>
<accession>A0A848KFH9</accession>
<dbReference type="InterPro" id="IPR017850">
    <property type="entry name" value="Alkaline_phosphatase_core_sf"/>
</dbReference>
<feature type="domain" description="Sulfatase N-terminal" evidence="4">
    <location>
        <begin position="23"/>
        <end position="412"/>
    </location>
</feature>
<dbReference type="Pfam" id="PF00884">
    <property type="entry name" value="Sulfatase"/>
    <property type="match status" value="1"/>
</dbReference>
<dbReference type="EMBL" id="VCQU01000005">
    <property type="protein sequence ID" value="NMN96418.1"/>
    <property type="molecule type" value="Genomic_DNA"/>
</dbReference>
<gene>
    <name evidence="5" type="ORF">FGL95_15360</name>
</gene>
<dbReference type="CDD" id="cd16035">
    <property type="entry name" value="sulfatase_like"/>
    <property type="match status" value="1"/>
</dbReference>
<dbReference type="AlphaFoldDB" id="A0A848KFH9"/>
<evidence type="ECO:0000259" key="4">
    <source>
        <dbReference type="Pfam" id="PF00884"/>
    </source>
</evidence>
<organism evidence="5 6">
    <name type="scientific">Antrihabitans stalactiti</name>
    <dbReference type="NCBI Taxonomy" id="2584121"/>
    <lineage>
        <taxon>Bacteria</taxon>
        <taxon>Bacillati</taxon>
        <taxon>Actinomycetota</taxon>
        <taxon>Actinomycetes</taxon>
        <taxon>Mycobacteriales</taxon>
        <taxon>Nocardiaceae</taxon>
        <taxon>Antrihabitans</taxon>
    </lineage>
</organism>
<keyword evidence="2" id="KW-0378">Hydrolase</keyword>
<dbReference type="Gene3D" id="3.40.720.10">
    <property type="entry name" value="Alkaline Phosphatase, subunit A"/>
    <property type="match status" value="1"/>
</dbReference>
<evidence type="ECO:0000256" key="2">
    <source>
        <dbReference type="ARBA" id="ARBA00022801"/>
    </source>
</evidence>
<protein>
    <submittedName>
        <fullName evidence="5">Sulfatase</fullName>
    </submittedName>
</protein>
<proteinExistence type="inferred from homology"/>
<dbReference type="Proteomes" id="UP000535543">
    <property type="component" value="Unassembled WGS sequence"/>
</dbReference>